<name>A0A8H6I979_9AGAR</name>
<dbReference type="InterPro" id="IPR000719">
    <property type="entry name" value="Prot_kinase_dom"/>
</dbReference>
<feature type="domain" description="Protein kinase" evidence="1">
    <location>
        <begin position="210"/>
        <end position="515"/>
    </location>
</feature>
<dbReference type="OrthoDB" id="5584477at2759"/>
<dbReference type="PANTHER" id="PTHR38248:SF2">
    <property type="entry name" value="FUNK1 11"/>
    <property type="match status" value="1"/>
</dbReference>
<dbReference type="Pfam" id="PF17667">
    <property type="entry name" value="Pkinase_fungal"/>
    <property type="match status" value="2"/>
</dbReference>
<organism evidence="2 3">
    <name type="scientific">Ephemerocybe angulata</name>
    <dbReference type="NCBI Taxonomy" id="980116"/>
    <lineage>
        <taxon>Eukaryota</taxon>
        <taxon>Fungi</taxon>
        <taxon>Dikarya</taxon>
        <taxon>Basidiomycota</taxon>
        <taxon>Agaricomycotina</taxon>
        <taxon>Agaricomycetes</taxon>
        <taxon>Agaricomycetidae</taxon>
        <taxon>Agaricales</taxon>
        <taxon>Agaricineae</taxon>
        <taxon>Psathyrellaceae</taxon>
        <taxon>Ephemerocybe</taxon>
    </lineage>
</organism>
<dbReference type="SUPFAM" id="SSF56112">
    <property type="entry name" value="Protein kinase-like (PK-like)"/>
    <property type="match status" value="1"/>
</dbReference>
<dbReference type="PROSITE" id="PS50011">
    <property type="entry name" value="PROTEIN_KINASE_DOM"/>
    <property type="match status" value="1"/>
</dbReference>
<comment type="caution">
    <text evidence="2">The sequence shown here is derived from an EMBL/GenBank/DDBJ whole genome shotgun (WGS) entry which is preliminary data.</text>
</comment>
<dbReference type="GO" id="GO:0005524">
    <property type="term" value="F:ATP binding"/>
    <property type="evidence" value="ECO:0007669"/>
    <property type="project" value="InterPro"/>
</dbReference>
<proteinExistence type="predicted"/>
<reference evidence="2 3" key="1">
    <citation type="submission" date="2020-07" db="EMBL/GenBank/DDBJ databases">
        <title>Comparative genomics of pyrophilous fungi reveals a link between fire events and developmental genes.</title>
        <authorList>
            <consortium name="DOE Joint Genome Institute"/>
            <person name="Steindorff A.S."/>
            <person name="Carver A."/>
            <person name="Calhoun S."/>
            <person name="Stillman K."/>
            <person name="Liu H."/>
            <person name="Lipzen A."/>
            <person name="Pangilinan J."/>
            <person name="Labutti K."/>
            <person name="Bruns T.D."/>
            <person name="Grigoriev I.V."/>
        </authorList>
    </citation>
    <scope>NUCLEOTIDE SEQUENCE [LARGE SCALE GENOMIC DNA]</scope>
    <source>
        <strain evidence="2 3">CBS 144469</strain>
    </source>
</reference>
<evidence type="ECO:0000259" key="1">
    <source>
        <dbReference type="PROSITE" id="PS50011"/>
    </source>
</evidence>
<evidence type="ECO:0000313" key="2">
    <source>
        <dbReference type="EMBL" id="KAF6760899.1"/>
    </source>
</evidence>
<accession>A0A8H6I979</accession>
<dbReference type="PANTHER" id="PTHR38248">
    <property type="entry name" value="FUNK1 6"/>
    <property type="match status" value="1"/>
</dbReference>
<dbReference type="AlphaFoldDB" id="A0A8H6I979"/>
<dbReference type="GO" id="GO:0004672">
    <property type="term" value="F:protein kinase activity"/>
    <property type="evidence" value="ECO:0007669"/>
    <property type="project" value="InterPro"/>
</dbReference>
<dbReference type="InterPro" id="IPR040976">
    <property type="entry name" value="Pkinase_fungal"/>
</dbReference>
<gene>
    <name evidence="2" type="ORF">DFP72DRAFT_804460</name>
</gene>
<protein>
    <recommendedName>
        <fullName evidence="1">Protein kinase domain-containing protein</fullName>
    </recommendedName>
</protein>
<sequence length="515" mass="58045">MKVYLSSDGTSSKDKELLKASLKDIPTYSKSFLLDLYKEDIPLGKIKTFLEESPLYDGKRWVTIPEVAKEEKDLYEPFLNVIQAILAGPGKPEDGVLSTRKAVDTHDTSFVHYIPPDPTTLDGYTITKPDLAILATGPSFEEPLPQEGQERVPGYMVGYSNVVAVFDFKRNKGDAKAKQVTQLAVYCREIFFSQPNRQFVRALIITETKFRLLHFDRSGAYVTRYLKINEYPILFVRLVLALSSHDERLVGLDTSVQWTIGDDGRKIAGTIRVRNSNLPNGASTFSLNMDEPPLIYNTIRGPGTTRWNAKDENGDRIYVKDSWRAFGRTPEYELLQEAADAKVEGVLTDILAYEDKIAQTTEYRPKNVTSRDFFNRTFSRVVMKATGPSLSAFTSQLEVVTVLRDAIIGHRNLLIAGILHRDINIYNILITKDKKGQVAGKLCDLATAIPSYEKADLFYQFYYQASPLYLSSSVLRSSKDEEELAATVHDYLDDLEAFNLVLAVMLYDFKGVGLK</sequence>
<dbReference type="Gene3D" id="1.10.510.10">
    <property type="entry name" value="Transferase(Phosphotransferase) domain 1"/>
    <property type="match status" value="1"/>
</dbReference>
<evidence type="ECO:0000313" key="3">
    <source>
        <dbReference type="Proteomes" id="UP000521943"/>
    </source>
</evidence>
<dbReference type="EMBL" id="JACGCI010000011">
    <property type="protein sequence ID" value="KAF6760899.1"/>
    <property type="molecule type" value="Genomic_DNA"/>
</dbReference>
<dbReference type="InterPro" id="IPR011009">
    <property type="entry name" value="Kinase-like_dom_sf"/>
</dbReference>
<keyword evidence="3" id="KW-1185">Reference proteome</keyword>
<dbReference type="Proteomes" id="UP000521943">
    <property type="component" value="Unassembled WGS sequence"/>
</dbReference>
<feature type="non-terminal residue" evidence="2">
    <location>
        <position position="1"/>
    </location>
</feature>